<protein>
    <recommendedName>
        <fullName evidence="6">Sieve element occlusion b</fullName>
    </recommendedName>
</protein>
<keyword evidence="5" id="KW-1185">Reference proteome</keyword>
<dbReference type="InterPro" id="IPR027942">
    <property type="entry name" value="SEO_N"/>
</dbReference>
<dbReference type="InterPro" id="IPR027944">
    <property type="entry name" value="SEO_C"/>
</dbReference>
<evidence type="ECO:0000259" key="3">
    <source>
        <dbReference type="Pfam" id="PF14577"/>
    </source>
</evidence>
<dbReference type="PANTHER" id="PTHR33232:SF20">
    <property type="entry name" value="PROTEIN SIEVE ELEMENT OCCLUSION B-LIKE"/>
    <property type="match status" value="1"/>
</dbReference>
<gene>
    <name evidence="4" type="ORF">CASFOL_009659</name>
</gene>
<feature type="region of interest" description="Disordered" evidence="1">
    <location>
        <begin position="1"/>
        <end position="70"/>
    </location>
</feature>
<dbReference type="Pfam" id="PF14577">
    <property type="entry name" value="SEO_C"/>
    <property type="match status" value="1"/>
</dbReference>
<dbReference type="Proteomes" id="UP001632038">
    <property type="component" value="Unassembled WGS sequence"/>
</dbReference>
<name>A0ABD3DTY6_9LAMI</name>
<evidence type="ECO:0000313" key="4">
    <source>
        <dbReference type="EMBL" id="KAL3644479.1"/>
    </source>
</evidence>
<dbReference type="Pfam" id="PF14576">
    <property type="entry name" value="SEO_N"/>
    <property type="match status" value="1"/>
</dbReference>
<organism evidence="4 5">
    <name type="scientific">Castilleja foliolosa</name>
    <dbReference type="NCBI Taxonomy" id="1961234"/>
    <lineage>
        <taxon>Eukaryota</taxon>
        <taxon>Viridiplantae</taxon>
        <taxon>Streptophyta</taxon>
        <taxon>Embryophyta</taxon>
        <taxon>Tracheophyta</taxon>
        <taxon>Spermatophyta</taxon>
        <taxon>Magnoliopsida</taxon>
        <taxon>eudicotyledons</taxon>
        <taxon>Gunneridae</taxon>
        <taxon>Pentapetalae</taxon>
        <taxon>asterids</taxon>
        <taxon>lamiids</taxon>
        <taxon>Lamiales</taxon>
        <taxon>Orobanchaceae</taxon>
        <taxon>Pedicularideae</taxon>
        <taxon>Castillejinae</taxon>
        <taxon>Castilleja</taxon>
    </lineage>
</organism>
<feature type="compositionally biased region" description="Basic and acidic residues" evidence="1">
    <location>
        <begin position="129"/>
        <end position="148"/>
    </location>
</feature>
<feature type="domain" description="Sieve element occlusion C-terminal" evidence="3">
    <location>
        <begin position="558"/>
        <end position="791"/>
    </location>
</feature>
<evidence type="ECO:0000256" key="1">
    <source>
        <dbReference type="SAM" id="MobiDB-lite"/>
    </source>
</evidence>
<feature type="compositionally biased region" description="Polar residues" evidence="1">
    <location>
        <begin position="1"/>
        <end position="11"/>
    </location>
</feature>
<evidence type="ECO:0000313" key="5">
    <source>
        <dbReference type="Proteomes" id="UP001632038"/>
    </source>
</evidence>
<feature type="domain" description="Sieve element occlusion N-terminal" evidence="2">
    <location>
        <begin position="70"/>
        <end position="397"/>
    </location>
</feature>
<dbReference type="InterPro" id="IPR039299">
    <property type="entry name" value="SEOA"/>
</dbReference>
<reference evidence="5" key="1">
    <citation type="journal article" date="2024" name="IScience">
        <title>Strigolactones Initiate the Formation of Haustorium-like Structures in Castilleja.</title>
        <authorList>
            <person name="Buerger M."/>
            <person name="Peterson D."/>
            <person name="Chory J."/>
        </authorList>
    </citation>
    <scope>NUCLEOTIDE SEQUENCE [LARGE SCALE GENOMIC DNA]</scope>
</reference>
<evidence type="ECO:0000259" key="2">
    <source>
        <dbReference type="Pfam" id="PF14576"/>
    </source>
</evidence>
<evidence type="ECO:0008006" key="6">
    <source>
        <dbReference type="Google" id="ProtNLM"/>
    </source>
</evidence>
<dbReference type="EMBL" id="JAVIJP010000013">
    <property type="protein sequence ID" value="KAL3644479.1"/>
    <property type="molecule type" value="Genomic_DNA"/>
</dbReference>
<dbReference type="AlphaFoldDB" id="A0ABD3DTY6"/>
<comment type="caution">
    <text evidence="4">The sequence shown here is derived from an EMBL/GenBank/DDBJ whole genome shotgun (WGS) entry which is preliminary data.</text>
</comment>
<sequence>MSSLVPSTKPRSSTHERGSSLAPARPPVSHNFANTEHNSKPMHHKPDHTTTATTHVAPTRRGRDRGVFSSDDNALTKQVVATHVPDMDDLDVRPILAVIEHIMRLSGPSIARDITSPGEHNMSHGAHAHTPDDRALHTSHRPSEDHKAALHTSHHPSDEHKAFHTTHLSAFDPDDEIVKILAYSINKISSEIICKCSGGGETHSVTMDLLKSLSSYSWDAKVVIVFAAFSINYGEFWLVEQLQMTNPLAKNIAALKDLPAIMDHAGDLKKRFDAVLDLLTQVLKVTHCIIEFKELPSLYISSESPEITAATAHIPMAVYWIMRSLLVCASTLLSLIGSGHEYMSSTSESWEILNLAHKLSVMLEHLQNQLRTCKDLIDRKKAESAYLAFTKLMESAHIDNMKVLKAMIRTREDQRPLFDGSKKQNEQIEALRLKYVLLLISDLELPQEELHILHSIYSQHPMRHEYEVLWLPILDPKVPMTPLQETVFYDMRNNMPWHSVDHPSLVEPVAVRYIREVWNFVHTPMLVVLDPQGKPANLDALPMMWIWGTSAFPFTRIREGALWSESSWNIDLFADAIDPRFSDWIRDNKVICLYGGEDIDWIRKFTLSARAAANALQVPLEMLYVGKRYPKEKVRRCHEVINRENLSHIFSVDYYDYVWFFWVRLWSMWNSKKQIGATVENDHIMQQIMDILAYDSSEHGWAVFSRGNFEITKGNGEKVMPVLENYNDWGYMVDHPDKFVPVLDEQLQGYQPEHHCNRLILPGQAGYIPERVVCSECGKVMDKYVMYRCCTD</sequence>
<accession>A0ABD3DTY6</accession>
<feature type="region of interest" description="Disordered" evidence="1">
    <location>
        <begin position="110"/>
        <end position="162"/>
    </location>
</feature>
<proteinExistence type="predicted"/>
<dbReference type="PANTHER" id="PTHR33232">
    <property type="entry name" value="PROTEIN SIEVE ELEMENT OCCLUSION B-LIKE"/>
    <property type="match status" value="1"/>
</dbReference>